<feature type="domain" description="F-box" evidence="2">
    <location>
        <begin position="29"/>
        <end position="62"/>
    </location>
</feature>
<sequence length="325" mass="37826">MNRKKKHDDASGAQMKKIKTRDNSGVSSWSNLPHDVLLLVMTQLGVIDFIAFSGVCKSWRSFAICNKKSFMVSKPPMFISTISSDTTENEYYLNDFEGRKYKITLPCFAHGGRCIGVTGGYLILFNENTCDCWLVNLITRHEPHFPDVPHYPHVPVYAGKREWTKVATRFEISDLHAFKGKIYTLVSSKHPLSDEDEVVRLCEMELYPKPKLILLKTESFKKQDFTFPRFVKFGEGLCVIDQFSEHPFKIRELDFGEMKWVSREEKGEKYAFFLSTFMGGNTITLREMWDDIRSQYGRYAVNDKEDKDGFFNAKMWYFLDECFNV</sequence>
<dbReference type="Pfam" id="PF00646">
    <property type="entry name" value="F-box"/>
    <property type="match status" value="1"/>
</dbReference>
<dbReference type="Gene3D" id="1.20.1280.50">
    <property type="match status" value="1"/>
</dbReference>
<dbReference type="CDD" id="cd09917">
    <property type="entry name" value="F-box_SF"/>
    <property type="match status" value="1"/>
</dbReference>
<protein>
    <recommendedName>
        <fullName evidence="2">F-box domain-containing protein</fullName>
    </recommendedName>
</protein>
<comment type="caution">
    <text evidence="3">The sequence shown here is derived from an EMBL/GenBank/DDBJ whole genome shotgun (WGS) entry which is preliminary data.</text>
</comment>
<proteinExistence type="predicted"/>
<dbReference type="AlphaFoldDB" id="A0A9R1V2L5"/>
<gene>
    <name evidence="3" type="ORF">LSAT_V11C700380500</name>
</gene>
<dbReference type="InterPro" id="IPR036047">
    <property type="entry name" value="F-box-like_dom_sf"/>
</dbReference>
<dbReference type="PANTHER" id="PTHR45463">
    <property type="entry name" value="OS09G0392200 PROTEIN"/>
    <property type="match status" value="1"/>
</dbReference>
<dbReference type="InterPro" id="IPR001810">
    <property type="entry name" value="F-box_dom"/>
</dbReference>
<dbReference type="Proteomes" id="UP000235145">
    <property type="component" value="Unassembled WGS sequence"/>
</dbReference>
<evidence type="ECO:0000313" key="3">
    <source>
        <dbReference type="EMBL" id="KAJ0197126.1"/>
    </source>
</evidence>
<keyword evidence="4" id="KW-1185">Reference proteome</keyword>
<feature type="region of interest" description="Disordered" evidence="1">
    <location>
        <begin position="1"/>
        <end position="24"/>
    </location>
</feature>
<evidence type="ECO:0000256" key="1">
    <source>
        <dbReference type="SAM" id="MobiDB-lite"/>
    </source>
</evidence>
<evidence type="ECO:0000259" key="2">
    <source>
        <dbReference type="Pfam" id="PF00646"/>
    </source>
</evidence>
<accession>A0A9R1V2L5</accession>
<name>A0A9R1V2L5_LACSA</name>
<dbReference type="PANTHER" id="PTHR45463:SF8">
    <property type="entry name" value="OS09G0392200 PROTEIN"/>
    <property type="match status" value="1"/>
</dbReference>
<dbReference type="SUPFAM" id="SSF81383">
    <property type="entry name" value="F-box domain"/>
    <property type="match status" value="1"/>
</dbReference>
<evidence type="ECO:0000313" key="4">
    <source>
        <dbReference type="Proteomes" id="UP000235145"/>
    </source>
</evidence>
<reference evidence="3 4" key="1">
    <citation type="journal article" date="2017" name="Nat. Commun.">
        <title>Genome assembly with in vitro proximity ligation data and whole-genome triplication in lettuce.</title>
        <authorList>
            <person name="Reyes-Chin-Wo S."/>
            <person name="Wang Z."/>
            <person name="Yang X."/>
            <person name="Kozik A."/>
            <person name="Arikit S."/>
            <person name="Song C."/>
            <person name="Xia L."/>
            <person name="Froenicke L."/>
            <person name="Lavelle D.O."/>
            <person name="Truco M.J."/>
            <person name="Xia R."/>
            <person name="Zhu S."/>
            <person name="Xu C."/>
            <person name="Xu H."/>
            <person name="Xu X."/>
            <person name="Cox K."/>
            <person name="Korf I."/>
            <person name="Meyers B.C."/>
            <person name="Michelmore R.W."/>
        </authorList>
    </citation>
    <scope>NUCLEOTIDE SEQUENCE [LARGE SCALE GENOMIC DNA]</scope>
    <source>
        <strain evidence="4">cv. Salinas</strain>
        <tissue evidence="3">Seedlings</tissue>
    </source>
</reference>
<dbReference type="EMBL" id="NBSK02000007">
    <property type="protein sequence ID" value="KAJ0197126.1"/>
    <property type="molecule type" value="Genomic_DNA"/>
</dbReference>
<organism evidence="3 4">
    <name type="scientific">Lactuca sativa</name>
    <name type="common">Garden lettuce</name>
    <dbReference type="NCBI Taxonomy" id="4236"/>
    <lineage>
        <taxon>Eukaryota</taxon>
        <taxon>Viridiplantae</taxon>
        <taxon>Streptophyta</taxon>
        <taxon>Embryophyta</taxon>
        <taxon>Tracheophyta</taxon>
        <taxon>Spermatophyta</taxon>
        <taxon>Magnoliopsida</taxon>
        <taxon>eudicotyledons</taxon>
        <taxon>Gunneridae</taxon>
        <taxon>Pentapetalae</taxon>
        <taxon>asterids</taxon>
        <taxon>campanulids</taxon>
        <taxon>Asterales</taxon>
        <taxon>Asteraceae</taxon>
        <taxon>Cichorioideae</taxon>
        <taxon>Cichorieae</taxon>
        <taxon>Lactucinae</taxon>
        <taxon>Lactuca</taxon>
    </lineage>
</organism>